<dbReference type="NCBIfam" id="TIGR02734">
    <property type="entry name" value="crtI_fam"/>
    <property type="match status" value="1"/>
</dbReference>
<evidence type="ECO:0000313" key="13">
    <source>
        <dbReference type="Proteomes" id="UP001596972"/>
    </source>
</evidence>
<comment type="pathway">
    <text evidence="4">Carotenoid biosynthesis; staphyloxanthin biosynthesis; staphyloxanthin from farnesyl diphosphate: step 3/5.</text>
</comment>
<evidence type="ECO:0000256" key="6">
    <source>
        <dbReference type="ARBA" id="ARBA00039159"/>
    </source>
</evidence>
<evidence type="ECO:0000256" key="10">
    <source>
        <dbReference type="RuleBase" id="RU362075"/>
    </source>
</evidence>
<reference evidence="13" key="1">
    <citation type="journal article" date="2019" name="Int. J. Syst. Evol. Microbiol.">
        <title>The Global Catalogue of Microorganisms (GCM) 10K type strain sequencing project: providing services to taxonomists for standard genome sequencing and annotation.</title>
        <authorList>
            <consortium name="The Broad Institute Genomics Platform"/>
            <consortium name="The Broad Institute Genome Sequencing Center for Infectious Disease"/>
            <person name="Wu L."/>
            <person name="Ma J."/>
        </authorList>
    </citation>
    <scope>NUCLEOTIDE SEQUENCE [LARGE SCALE GENOMIC DNA]</scope>
    <source>
        <strain evidence="13">JCM 31202</strain>
    </source>
</reference>
<comment type="catalytic activity">
    <reaction evidence="9">
        <text>all-trans-4,4'-diaponeurosporene + 2 AH2 + 2 O2 = 4,4'-diaponeurosporenal + 2 A + 3 H2O</text>
        <dbReference type="Rhea" id="RHEA:56104"/>
        <dbReference type="ChEBI" id="CHEBI:13193"/>
        <dbReference type="ChEBI" id="CHEBI:15377"/>
        <dbReference type="ChEBI" id="CHEBI:15379"/>
        <dbReference type="ChEBI" id="CHEBI:17499"/>
        <dbReference type="ChEBI" id="CHEBI:62743"/>
        <dbReference type="ChEBI" id="CHEBI:79065"/>
    </reaction>
</comment>
<evidence type="ECO:0000256" key="1">
    <source>
        <dbReference type="ARBA" id="ARBA00001974"/>
    </source>
</evidence>
<dbReference type="InterPro" id="IPR002937">
    <property type="entry name" value="Amino_oxidase"/>
</dbReference>
<accession>A0ABW3EX07</accession>
<keyword evidence="2 10" id="KW-0125">Carotenoid biosynthesis</keyword>
<dbReference type="PANTHER" id="PTHR43734">
    <property type="entry name" value="PHYTOENE DESATURASE"/>
    <property type="match status" value="1"/>
</dbReference>
<feature type="domain" description="Amine oxidase" evidence="11">
    <location>
        <begin position="12"/>
        <end position="453"/>
    </location>
</feature>
<dbReference type="EMBL" id="JBHTJA010000051">
    <property type="protein sequence ID" value="MFD0903271.1"/>
    <property type="molecule type" value="Genomic_DNA"/>
</dbReference>
<dbReference type="InterPro" id="IPR036188">
    <property type="entry name" value="FAD/NAD-bd_sf"/>
</dbReference>
<evidence type="ECO:0000256" key="4">
    <source>
        <dbReference type="ARBA" id="ARBA00037901"/>
    </source>
</evidence>
<dbReference type="Gene3D" id="3.50.50.60">
    <property type="entry name" value="FAD/NAD(P)-binding domain"/>
    <property type="match status" value="2"/>
</dbReference>
<evidence type="ECO:0000256" key="9">
    <source>
        <dbReference type="ARBA" id="ARBA00048532"/>
    </source>
</evidence>
<proteinExistence type="inferred from homology"/>
<evidence type="ECO:0000256" key="3">
    <source>
        <dbReference type="ARBA" id="ARBA00023002"/>
    </source>
</evidence>
<comment type="caution">
    <text evidence="12">The sequence shown here is derived from an EMBL/GenBank/DDBJ whole genome shotgun (WGS) entry which is preliminary data.</text>
</comment>
<evidence type="ECO:0000256" key="8">
    <source>
        <dbReference type="ARBA" id="ARBA00042619"/>
    </source>
</evidence>
<dbReference type="Pfam" id="PF01593">
    <property type="entry name" value="Amino_oxidase"/>
    <property type="match status" value="1"/>
</dbReference>
<comment type="cofactor">
    <cofactor evidence="1">
        <name>FAD</name>
        <dbReference type="ChEBI" id="CHEBI:57692"/>
    </cofactor>
</comment>
<keyword evidence="13" id="KW-1185">Reference proteome</keyword>
<dbReference type="Proteomes" id="UP001596972">
    <property type="component" value="Unassembled WGS sequence"/>
</dbReference>
<keyword evidence="3 10" id="KW-0560">Oxidoreductase</keyword>
<evidence type="ECO:0000256" key="7">
    <source>
        <dbReference type="ARBA" id="ARBA00041900"/>
    </source>
</evidence>
<dbReference type="PRINTS" id="PR00757">
    <property type="entry name" value="AMINEOXDASEF"/>
</dbReference>
<gene>
    <name evidence="12" type="ORF">ACFQ11_22965</name>
</gene>
<evidence type="ECO:0000256" key="5">
    <source>
        <dbReference type="ARBA" id="ARBA00038194"/>
    </source>
</evidence>
<dbReference type="RefSeq" id="WP_378301913.1">
    <property type="nucleotide sequence ID" value="NZ_JBHTJA010000051.1"/>
</dbReference>
<dbReference type="PANTHER" id="PTHR43734:SF7">
    <property type="entry name" value="4,4'-DIAPONEUROSPORENE OXYGENASE"/>
    <property type="match status" value="1"/>
</dbReference>
<name>A0ABW3EX07_9ACTN</name>
<protein>
    <recommendedName>
        <fullName evidence="6">4,4'-diaponeurosporene oxygenase</fullName>
    </recommendedName>
    <alternativeName>
        <fullName evidence="7">4,4'-diaponeurosporene oxidase</fullName>
    </alternativeName>
    <alternativeName>
        <fullName evidence="8">Carotenoid oxidase</fullName>
    </alternativeName>
</protein>
<dbReference type="InterPro" id="IPR001613">
    <property type="entry name" value="Flavin_amine_oxidase"/>
</dbReference>
<evidence type="ECO:0000256" key="2">
    <source>
        <dbReference type="ARBA" id="ARBA00022746"/>
    </source>
</evidence>
<dbReference type="SUPFAM" id="SSF51905">
    <property type="entry name" value="FAD/NAD(P)-binding domain"/>
    <property type="match status" value="1"/>
</dbReference>
<evidence type="ECO:0000313" key="12">
    <source>
        <dbReference type="EMBL" id="MFD0903271.1"/>
    </source>
</evidence>
<dbReference type="InterPro" id="IPR014105">
    <property type="entry name" value="Carotenoid/retinoid_OxRdtase"/>
</dbReference>
<organism evidence="12 13">
    <name type="scientific">Actinomadura sediminis</name>
    <dbReference type="NCBI Taxonomy" id="1038904"/>
    <lineage>
        <taxon>Bacteria</taxon>
        <taxon>Bacillati</taxon>
        <taxon>Actinomycetota</taxon>
        <taxon>Actinomycetes</taxon>
        <taxon>Streptosporangiales</taxon>
        <taxon>Thermomonosporaceae</taxon>
        <taxon>Actinomadura</taxon>
    </lineage>
</organism>
<sequence>MAEVIVVGGGVGGMVAALLLARAGHRVRLHERSGRLGGKLAERTRDGFGFSLGPSLLTLPDVFRELGVARETVALDELCRYRFADGSVLRAHRDPVRMAAEVDRLAGQGTAWRAFHAWARRCYEASQRTFFAGPIGHRSPDARPRDLLAVAPGRTLHGLARRFFDDRRLWQYVGRYATYAGSSPYRAPAALGCAVAIEHGEGGWYVPGGLPRLADELAALLDDAGVEVRTGSTVARVSSDSASVTGVVLASGERDSADAVVVNVDAAELYGRLLPDRRRLRRIAGLGTSSSAFLMLAGVDGRTDGLPHHSVVFSADYRREFADIFRRRVPPADPTVYIGCSAVDDPSQAPPGAENWTMLVNVPARDPERWPMAPEAYRDLVLERLAGRGHDLSGRLRFVELFTPADLRDRYGAWGGAIYGAAYRGRLAPLRRPGNRGPRRGLYLVGGSVHPGGGLPLVAMGGSIVASLVEEDFPSVRTGRAGVRS</sequence>
<comment type="similarity">
    <text evidence="5">Belongs to the carotenoid/retinoid oxidoreductase family. CrtP subfamily.</text>
</comment>
<evidence type="ECO:0000259" key="11">
    <source>
        <dbReference type="Pfam" id="PF01593"/>
    </source>
</evidence>